<organism evidence="2 3">
    <name type="scientific">Variovorax humicola</name>
    <dbReference type="NCBI Taxonomy" id="1769758"/>
    <lineage>
        <taxon>Bacteria</taxon>
        <taxon>Pseudomonadati</taxon>
        <taxon>Pseudomonadota</taxon>
        <taxon>Betaproteobacteria</taxon>
        <taxon>Burkholderiales</taxon>
        <taxon>Comamonadaceae</taxon>
        <taxon>Variovorax</taxon>
    </lineage>
</organism>
<comment type="caution">
    <text evidence="2">The sequence shown here is derived from an EMBL/GenBank/DDBJ whole genome shotgun (WGS) entry which is preliminary data.</text>
</comment>
<evidence type="ECO:0000313" key="2">
    <source>
        <dbReference type="EMBL" id="MEJ8826023.1"/>
    </source>
</evidence>
<evidence type="ECO:0000256" key="1">
    <source>
        <dbReference type="SAM" id="MobiDB-lite"/>
    </source>
</evidence>
<evidence type="ECO:0000313" key="3">
    <source>
        <dbReference type="Proteomes" id="UP001363010"/>
    </source>
</evidence>
<protein>
    <submittedName>
        <fullName evidence="2">Uncharacterized protein</fullName>
    </submittedName>
</protein>
<proteinExistence type="predicted"/>
<dbReference type="RefSeq" id="WP_340367057.1">
    <property type="nucleotide sequence ID" value="NZ_JBBKZV010000028.1"/>
</dbReference>
<reference evidence="2 3" key="1">
    <citation type="submission" date="2024-03" db="EMBL/GenBank/DDBJ databases">
        <title>Novel species of the genus Variovorax.</title>
        <authorList>
            <person name="Liu Q."/>
            <person name="Xin Y.-H."/>
        </authorList>
    </citation>
    <scope>NUCLEOTIDE SEQUENCE [LARGE SCALE GENOMIC DNA]</scope>
    <source>
        <strain evidence="2 3">KACC 18501</strain>
    </source>
</reference>
<accession>A0ABU8W8Y6</accession>
<dbReference type="Proteomes" id="UP001363010">
    <property type="component" value="Unassembled WGS sequence"/>
</dbReference>
<name>A0ABU8W8Y6_9BURK</name>
<dbReference type="EMBL" id="JBBKZV010000028">
    <property type="protein sequence ID" value="MEJ8826023.1"/>
    <property type="molecule type" value="Genomic_DNA"/>
</dbReference>
<feature type="region of interest" description="Disordered" evidence="1">
    <location>
        <begin position="165"/>
        <end position="186"/>
    </location>
</feature>
<sequence length="186" mass="20462">MQRIWLPVALASSLLGAAWIFRPATASEWAAWVQVFGVLLAIGWSVRLQGLAASQGERQAAQVAAAFASNMHWVFRELSDACAKRSWADYRVHRRILEEILSQGREVTLQLLDGRSLAMVTSLRSIGVEALEMTELHDADGHWPPLQCYFEKRLPSIAAWLSATGNPSESNGPTDYAGLRTSLGSL</sequence>
<keyword evidence="3" id="KW-1185">Reference proteome</keyword>
<gene>
    <name evidence="2" type="ORF">WKW80_29020</name>
</gene>